<keyword evidence="10" id="KW-1185">Reference proteome</keyword>
<keyword evidence="4 7" id="KW-1133">Transmembrane helix</keyword>
<evidence type="ECO:0000256" key="4">
    <source>
        <dbReference type="ARBA" id="ARBA00022989"/>
    </source>
</evidence>
<dbReference type="Pfam" id="PF13878">
    <property type="entry name" value="zf-C2H2_3"/>
    <property type="match status" value="1"/>
</dbReference>
<organism evidence="9 10">
    <name type="scientific">Colletotrichum gloeosporioides</name>
    <name type="common">Anthracnose fungus</name>
    <name type="synonym">Glomerella cingulata</name>
    <dbReference type="NCBI Taxonomy" id="474922"/>
    <lineage>
        <taxon>Eukaryota</taxon>
        <taxon>Fungi</taxon>
        <taxon>Dikarya</taxon>
        <taxon>Ascomycota</taxon>
        <taxon>Pezizomycotina</taxon>
        <taxon>Sordariomycetes</taxon>
        <taxon>Hypocreomycetidae</taxon>
        <taxon>Glomerellales</taxon>
        <taxon>Glomerellaceae</taxon>
        <taxon>Colletotrichum</taxon>
        <taxon>Colletotrichum gloeosporioides species complex</taxon>
    </lineage>
</organism>
<feature type="compositionally biased region" description="Basic and acidic residues" evidence="6">
    <location>
        <begin position="473"/>
        <end position="484"/>
    </location>
</feature>
<sequence length="545" mass="61050">MSPSIVEGLQKLAEARPEMDDAKTHEAKIDDADQTPEPTPASGTAGNPSTPEEPSLEEPAVGNPITHSQILDLWRNLKQEGVDGFTLESLLRGSKVYIPPPPPKPEPSDEYKALMARLRREEEERTYQRMLKQPSRMEAFSQQFPNASSRAHVFAEVNRPMRESDNGDDEVTFGDVQKQVMVILNFLLSVVGVGATIWIAARWWSLTSRIFLTMGGCIVVLIAEVAVYSGYVWRMTEAKASRKEPKEIREVMQTWVVGQDEKTGDGDTVLLDTKTQDTDEALEVFIRTMEQPEETEVSSISRDSSRPTTEKRRALRTYSKRSRATEDEPTSKPAKKQKIVIEDVLAKQPELPRIPPPPPAHTSNIPKSSILSYFKPCRSSSATEPSDPSDPLSDSEKLIDTPPSSPPIVRRIREPRRLRLRHSLPSSDGDDAEADKLDKDKDEETAIRVTRSGRREGKQLQEAKESKLNAQKESPKAKSEEATAKPKARSKPVATIQTTINISSKPTFEECKICRMVYNPLHPPDVKFHMQTHAAHLRKKAKARA</sequence>
<evidence type="ECO:0000256" key="1">
    <source>
        <dbReference type="ARBA" id="ARBA00004477"/>
    </source>
</evidence>
<evidence type="ECO:0000256" key="7">
    <source>
        <dbReference type="SAM" id="Phobius"/>
    </source>
</evidence>
<keyword evidence="5 7" id="KW-0472">Membrane</keyword>
<keyword evidence="3" id="KW-0256">Endoplasmic reticulum</keyword>
<gene>
    <name evidence="9" type="ORF">GCG54_00010534</name>
</gene>
<dbReference type="AlphaFoldDB" id="A0A8H4C6T7"/>
<dbReference type="GeneID" id="69017662"/>
<dbReference type="EMBL" id="WVTB01000101">
    <property type="protein sequence ID" value="KAF3798188.1"/>
    <property type="molecule type" value="Genomic_DNA"/>
</dbReference>
<reference evidence="9" key="2">
    <citation type="submission" date="2020-03" db="EMBL/GenBank/DDBJ databases">
        <authorList>
            <person name="Fu F.-F."/>
            <person name="Chen J."/>
        </authorList>
    </citation>
    <scope>NUCLEOTIDE SEQUENCE</scope>
    <source>
        <strain evidence="9">Lc1</strain>
    </source>
</reference>
<dbReference type="Pfam" id="PF11712">
    <property type="entry name" value="Vma12"/>
    <property type="match status" value="1"/>
</dbReference>
<protein>
    <recommendedName>
        <fullName evidence="8">N-acetyltransferase ESCO zinc-finger domain-containing protein</fullName>
    </recommendedName>
</protein>
<comment type="caution">
    <text evidence="9">The sequence shown here is derived from an EMBL/GenBank/DDBJ whole genome shotgun (WGS) entry which is preliminary data.</text>
</comment>
<evidence type="ECO:0000313" key="9">
    <source>
        <dbReference type="EMBL" id="KAF3798188.1"/>
    </source>
</evidence>
<keyword evidence="2 7" id="KW-0812">Transmembrane</keyword>
<feature type="compositionally biased region" description="Basic and acidic residues" evidence="6">
    <location>
        <begin position="453"/>
        <end position="467"/>
    </location>
</feature>
<feature type="compositionally biased region" description="Basic and acidic residues" evidence="6">
    <location>
        <begin position="303"/>
        <end position="312"/>
    </location>
</feature>
<evidence type="ECO:0000256" key="3">
    <source>
        <dbReference type="ARBA" id="ARBA00022824"/>
    </source>
</evidence>
<dbReference type="GO" id="GO:0070072">
    <property type="term" value="P:vacuolar proton-transporting V-type ATPase complex assembly"/>
    <property type="evidence" value="ECO:0007669"/>
    <property type="project" value="InterPro"/>
</dbReference>
<dbReference type="InterPro" id="IPR028005">
    <property type="entry name" value="AcTrfase_ESCO_Znf_dom"/>
</dbReference>
<feature type="compositionally biased region" description="Basic residues" evidence="6">
    <location>
        <begin position="313"/>
        <end position="322"/>
    </location>
</feature>
<feature type="compositionally biased region" description="Low complexity" evidence="6">
    <location>
        <begin position="48"/>
        <end position="59"/>
    </location>
</feature>
<feature type="compositionally biased region" description="Basic and acidic residues" evidence="6">
    <location>
        <begin position="13"/>
        <end position="31"/>
    </location>
</feature>
<feature type="region of interest" description="Disordered" evidence="6">
    <location>
        <begin position="1"/>
        <end position="64"/>
    </location>
</feature>
<feature type="transmembrane region" description="Helical" evidence="7">
    <location>
        <begin position="182"/>
        <end position="204"/>
    </location>
</feature>
<dbReference type="RefSeq" id="XP_045257348.1">
    <property type="nucleotide sequence ID" value="XM_045410457.1"/>
</dbReference>
<feature type="domain" description="N-acetyltransferase ESCO zinc-finger" evidence="8">
    <location>
        <begin position="497"/>
        <end position="534"/>
    </location>
</feature>
<dbReference type="PANTHER" id="PTHR31394:SF1">
    <property type="entry name" value="TRANSMEMBRANE PROTEIN 199"/>
    <property type="match status" value="1"/>
</dbReference>
<dbReference type="InterPro" id="IPR021013">
    <property type="entry name" value="ATPase_Vma12"/>
</dbReference>
<evidence type="ECO:0000313" key="10">
    <source>
        <dbReference type="Proteomes" id="UP000613401"/>
    </source>
</evidence>
<feature type="compositionally biased region" description="Basic and acidic residues" evidence="6">
    <location>
        <begin position="434"/>
        <end position="446"/>
    </location>
</feature>
<dbReference type="Proteomes" id="UP000613401">
    <property type="component" value="Unassembled WGS sequence"/>
</dbReference>
<dbReference type="PANTHER" id="PTHR31394">
    <property type="entry name" value="TRANSMEMBRANE PROTEIN 199"/>
    <property type="match status" value="1"/>
</dbReference>
<accession>A0A8H4C6T7</accession>
<feature type="region of interest" description="Disordered" evidence="6">
    <location>
        <begin position="291"/>
        <end position="494"/>
    </location>
</feature>
<dbReference type="GO" id="GO:0005789">
    <property type="term" value="C:endoplasmic reticulum membrane"/>
    <property type="evidence" value="ECO:0007669"/>
    <property type="project" value="UniProtKB-SubCell"/>
</dbReference>
<evidence type="ECO:0000256" key="2">
    <source>
        <dbReference type="ARBA" id="ARBA00022692"/>
    </source>
</evidence>
<proteinExistence type="predicted"/>
<evidence type="ECO:0000256" key="6">
    <source>
        <dbReference type="SAM" id="MobiDB-lite"/>
    </source>
</evidence>
<evidence type="ECO:0000259" key="8">
    <source>
        <dbReference type="Pfam" id="PF13878"/>
    </source>
</evidence>
<comment type="subcellular location">
    <subcellularLocation>
        <location evidence="1">Endoplasmic reticulum membrane</location>
        <topology evidence="1">Multi-pass membrane protein</topology>
    </subcellularLocation>
</comment>
<feature type="compositionally biased region" description="Polar residues" evidence="6">
    <location>
        <begin position="361"/>
        <end position="371"/>
    </location>
</feature>
<reference evidence="9" key="1">
    <citation type="journal article" date="2020" name="Phytopathology">
        <title>Genome sequence and comparative analysis of Colletotrichum gloeosporioides isolated from Liriodendron leaves.</title>
        <authorList>
            <person name="Fu F.F."/>
            <person name="Hao Z."/>
            <person name="Wang P."/>
            <person name="Lu Y."/>
            <person name="Xue L.J."/>
            <person name="Wei G."/>
            <person name="Tian Y."/>
            <person name="Baishi H."/>
            <person name="Xu H."/>
            <person name="Shi J."/>
            <person name="Cheng T."/>
            <person name="Wang G."/>
            <person name="Yi Y."/>
            <person name="Chen J."/>
        </authorList>
    </citation>
    <scope>NUCLEOTIDE SEQUENCE</scope>
    <source>
        <strain evidence="9">Lc1</strain>
    </source>
</reference>
<evidence type="ECO:0000256" key="5">
    <source>
        <dbReference type="ARBA" id="ARBA00023136"/>
    </source>
</evidence>
<feature type="transmembrane region" description="Helical" evidence="7">
    <location>
        <begin position="210"/>
        <end position="233"/>
    </location>
</feature>
<name>A0A8H4C6T7_COLGL</name>